<evidence type="ECO:0000256" key="8">
    <source>
        <dbReference type="SAM" id="MobiDB-lite"/>
    </source>
</evidence>
<feature type="transmembrane region" description="Helical" evidence="9">
    <location>
        <begin position="339"/>
        <end position="360"/>
    </location>
</feature>
<evidence type="ECO:0000256" key="9">
    <source>
        <dbReference type="SAM" id="Phobius"/>
    </source>
</evidence>
<dbReference type="EC" id="2.7.13.3" evidence="2"/>
<evidence type="ECO:0000256" key="4">
    <source>
        <dbReference type="ARBA" id="ARBA00022679"/>
    </source>
</evidence>
<keyword evidence="7" id="KW-0175">Coiled coil</keyword>
<feature type="region of interest" description="Disordered" evidence="8">
    <location>
        <begin position="190"/>
        <end position="221"/>
    </location>
</feature>
<dbReference type="Gene3D" id="3.30.565.10">
    <property type="entry name" value="Histidine kinase-like ATPase, C-terminal domain"/>
    <property type="match status" value="1"/>
</dbReference>
<dbReference type="SUPFAM" id="SSF52172">
    <property type="entry name" value="CheY-like"/>
    <property type="match status" value="1"/>
</dbReference>
<organism evidence="12 13">
    <name type="scientific">Sphagnum jensenii</name>
    <dbReference type="NCBI Taxonomy" id="128206"/>
    <lineage>
        <taxon>Eukaryota</taxon>
        <taxon>Viridiplantae</taxon>
        <taxon>Streptophyta</taxon>
        <taxon>Embryophyta</taxon>
        <taxon>Bryophyta</taxon>
        <taxon>Sphagnophytina</taxon>
        <taxon>Sphagnopsida</taxon>
        <taxon>Sphagnales</taxon>
        <taxon>Sphagnaceae</taxon>
        <taxon>Sphagnum</taxon>
    </lineage>
</organism>
<feature type="transmembrane region" description="Helical" evidence="9">
    <location>
        <begin position="271"/>
        <end position="293"/>
    </location>
</feature>
<feature type="region of interest" description="Disordered" evidence="8">
    <location>
        <begin position="30"/>
        <end position="56"/>
    </location>
</feature>
<dbReference type="InterPro" id="IPR005467">
    <property type="entry name" value="His_kinase_dom"/>
</dbReference>
<feature type="region of interest" description="Disordered" evidence="8">
    <location>
        <begin position="701"/>
        <end position="770"/>
    </location>
</feature>
<evidence type="ECO:0000313" key="13">
    <source>
        <dbReference type="Proteomes" id="UP001497444"/>
    </source>
</evidence>
<feature type="domain" description="Response regulatory" evidence="11">
    <location>
        <begin position="771"/>
        <end position="886"/>
    </location>
</feature>
<keyword evidence="13" id="KW-1185">Reference proteome</keyword>
<comment type="catalytic activity">
    <reaction evidence="1">
        <text>ATP + protein L-histidine = ADP + protein N-phospho-L-histidine.</text>
        <dbReference type="EC" id="2.7.13.3"/>
    </reaction>
</comment>
<evidence type="ECO:0000313" key="12">
    <source>
        <dbReference type="EMBL" id="CAK9257731.1"/>
    </source>
</evidence>
<proteinExistence type="predicted"/>
<feature type="coiled-coil region" evidence="7">
    <location>
        <begin position="386"/>
        <end position="413"/>
    </location>
</feature>
<dbReference type="CDD" id="cd17546">
    <property type="entry name" value="REC_hyHK_CKI1_RcsC-like"/>
    <property type="match status" value="1"/>
</dbReference>
<dbReference type="InterPro" id="IPR003661">
    <property type="entry name" value="HisK_dim/P_dom"/>
</dbReference>
<name>A0ABP0VUY1_9BRYO</name>
<dbReference type="Gene3D" id="3.40.50.2300">
    <property type="match status" value="1"/>
</dbReference>
<feature type="compositionally biased region" description="Polar residues" evidence="8">
    <location>
        <begin position="701"/>
        <end position="711"/>
    </location>
</feature>
<evidence type="ECO:0000256" key="1">
    <source>
        <dbReference type="ARBA" id="ARBA00000085"/>
    </source>
</evidence>
<reference evidence="12" key="1">
    <citation type="submission" date="2024-02" db="EMBL/GenBank/DDBJ databases">
        <authorList>
            <consortium name="ELIXIR-Norway"/>
            <consortium name="Elixir Norway"/>
        </authorList>
    </citation>
    <scope>NUCLEOTIDE SEQUENCE</scope>
</reference>
<dbReference type="SMART" id="SM00387">
    <property type="entry name" value="HATPase_c"/>
    <property type="match status" value="1"/>
</dbReference>
<protein>
    <recommendedName>
        <fullName evidence="2">histidine kinase</fullName>
        <ecNumber evidence="2">2.7.13.3</ecNumber>
    </recommendedName>
</protein>
<dbReference type="PANTHER" id="PTHR43047">
    <property type="entry name" value="TWO-COMPONENT HISTIDINE PROTEIN KINASE"/>
    <property type="match status" value="1"/>
</dbReference>
<dbReference type="PANTHER" id="PTHR43047:SF69">
    <property type="entry name" value="HISTIDINE KINASE CONTAINING CHEY-HOMOLOGOUS RECEIVER DOMAIN-RELATED"/>
    <property type="match status" value="1"/>
</dbReference>
<dbReference type="InterPro" id="IPR001789">
    <property type="entry name" value="Sig_transdc_resp-reg_receiver"/>
</dbReference>
<dbReference type="Pfam" id="PF02518">
    <property type="entry name" value="HATPase_c"/>
    <property type="match status" value="1"/>
</dbReference>
<keyword evidence="9" id="KW-0812">Transmembrane</keyword>
<dbReference type="Gene3D" id="1.10.287.130">
    <property type="match status" value="1"/>
</dbReference>
<dbReference type="Pfam" id="PF00072">
    <property type="entry name" value="Response_reg"/>
    <property type="match status" value="1"/>
</dbReference>
<dbReference type="EMBL" id="OZ020106">
    <property type="protein sequence ID" value="CAK9257731.1"/>
    <property type="molecule type" value="Genomic_DNA"/>
</dbReference>
<accession>A0ABP0VUY1</accession>
<keyword evidence="5" id="KW-0418">Kinase</keyword>
<dbReference type="PROSITE" id="PS50110">
    <property type="entry name" value="RESPONSE_REGULATORY"/>
    <property type="match status" value="1"/>
</dbReference>
<dbReference type="InterPro" id="IPR004358">
    <property type="entry name" value="Sig_transdc_His_kin-like_C"/>
</dbReference>
<dbReference type="Proteomes" id="UP001497444">
    <property type="component" value="Chromosome 11"/>
</dbReference>
<dbReference type="InterPro" id="IPR036097">
    <property type="entry name" value="HisK_dim/P_sf"/>
</dbReference>
<dbReference type="InterPro" id="IPR011006">
    <property type="entry name" value="CheY-like_superfamily"/>
</dbReference>
<dbReference type="InterPro" id="IPR036890">
    <property type="entry name" value="HATPase_C_sf"/>
</dbReference>
<dbReference type="SUPFAM" id="SSF55874">
    <property type="entry name" value="ATPase domain of HSP90 chaperone/DNA topoisomerase II/histidine kinase"/>
    <property type="match status" value="1"/>
</dbReference>
<dbReference type="CDD" id="cd00082">
    <property type="entry name" value="HisKA"/>
    <property type="match status" value="1"/>
</dbReference>
<dbReference type="PRINTS" id="PR00344">
    <property type="entry name" value="BCTRLSENSOR"/>
</dbReference>
<feature type="compositionally biased region" description="Basic and acidic residues" evidence="8">
    <location>
        <begin position="712"/>
        <end position="724"/>
    </location>
</feature>
<evidence type="ECO:0000256" key="3">
    <source>
        <dbReference type="ARBA" id="ARBA00022553"/>
    </source>
</evidence>
<evidence type="ECO:0000256" key="2">
    <source>
        <dbReference type="ARBA" id="ARBA00012438"/>
    </source>
</evidence>
<keyword evidence="3 6" id="KW-0597">Phosphoprotein</keyword>
<feature type="modified residue" description="4-aspartylphosphate" evidence="6">
    <location>
        <position position="821"/>
    </location>
</feature>
<feature type="domain" description="Histidine kinase" evidence="10">
    <location>
        <begin position="413"/>
        <end position="695"/>
    </location>
</feature>
<dbReference type="InterPro" id="IPR003594">
    <property type="entry name" value="HATPase_dom"/>
</dbReference>
<dbReference type="PROSITE" id="PS50109">
    <property type="entry name" value="HIS_KIN"/>
    <property type="match status" value="1"/>
</dbReference>
<feature type="compositionally biased region" description="Low complexity" evidence="8">
    <location>
        <begin position="129"/>
        <end position="144"/>
    </location>
</feature>
<keyword evidence="4" id="KW-0808">Transferase</keyword>
<evidence type="ECO:0000256" key="6">
    <source>
        <dbReference type="PROSITE-ProRule" id="PRU00169"/>
    </source>
</evidence>
<feature type="compositionally biased region" description="Basic and acidic residues" evidence="8">
    <location>
        <begin position="740"/>
        <end position="755"/>
    </location>
</feature>
<evidence type="ECO:0000259" key="10">
    <source>
        <dbReference type="PROSITE" id="PS50109"/>
    </source>
</evidence>
<gene>
    <name evidence="12" type="ORF">CSSPJE1EN1_LOCUS3209</name>
</gene>
<dbReference type="SUPFAM" id="SSF47384">
    <property type="entry name" value="Homodimeric domain of signal transducing histidine kinase"/>
    <property type="match status" value="1"/>
</dbReference>
<keyword evidence="9" id="KW-0472">Membrane</keyword>
<evidence type="ECO:0000256" key="5">
    <source>
        <dbReference type="ARBA" id="ARBA00022777"/>
    </source>
</evidence>
<feature type="compositionally biased region" description="Polar residues" evidence="8">
    <location>
        <begin position="729"/>
        <end position="739"/>
    </location>
</feature>
<keyword evidence="9" id="KW-1133">Transmembrane helix</keyword>
<evidence type="ECO:0000259" key="11">
    <source>
        <dbReference type="PROSITE" id="PS50110"/>
    </source>
</evidence>
<sequence length="895" mass="97144">MRVRQGSGRGGGATPWSLPSQHAVYKIDEGGEPSVTAGGGAGFETGNSTSTVRENGGGFRLIRHNSAVYEHDIRSISSSTSSLVRTVSQLREEFHLGLPWKNGSQGSGFPGNNSESSKKQVISGGGAAAGSDQGSLLQLSSSSEVSHQAKGGQLDSFVYKNYSSLQDRRTLSLPVGTQYLINEFVGHSHELNKDGQTKGGSPLPPRQQSATPPAATTRSSSISFIRSSSTTTTTTTTRLTESLTVATADDNDDAAATNVDVEVDRKSKIALFLQATRALLTMVAAVVVVFVYLRFLTSRSSGDGIEYEQEVPLERSSSSMALADDAEAPVSFFFYCKMFIRACPFLGILSALLTIISGSWGTSCDSFLWSRSHDEADGSCSHCVEIEDSRMRIEQADEKVQRAQQAKQQFMAYVFHNIRVPFNAIVLGLGHMQASGDVTDPIGNGTDKMDLVQMMLDCAETMTSVLDDVTDMGQWEVGQMELHSDELDILAVIKFLAWGLKDLLQQKEIAFNMDVDEFVNKLLTSHFVLGDKQRIVQTLGNFLSNAVKFTPAGGKLELKVQCEGVVENKHGGPPLLSEKSCSSMDPVAQTGDTLLGVTGSSILTKTSSQTKNTVDKVATLRISVRDNGIGISAEDQAKLFEPYSFVTSGWVQKGGVSGLGLSMAKRYVERVGGSIGVKSSIGEGSTFFFSIPFPLVPRNSNNKAEVSPSNSDTHRNSEAPESSRKYNLPTAQKSISRQPKSMEQEVKSVQKEPDTKPAGNMQKDSGPRQRKVLLVEDTRINRIILRKVLQNLNLLCDEAENGQVAVDFHRQGKTYDLVLMDKEMPVMDGHQATRQLRMMGVKTPIIALTGNAMQSDRELFFEAGVNDFQTKPLSRDKLVQLLIRHGVESSIPVAS</sequence>
<dbReference type="SMART" id="SM00448">
    <property type="entry name" value="REC"/>
    <property type="match status" value="1"/>
</dbReference>
<evidence type="ECO:0000256" key="7">
    <source>
        <dbReference type="SAM" id="Coils"/>
    </source>
</evidence>
<feature type="region of interest" description="Disordered" evidence="8">
    <location>
        <begin position="99"/>
        <end position="144"/>
    </location>
</feature>